<sequence length="294" mass="32298">MEKKRVAIIGAGVSGLTACKHALEHGFRPVLFEAEADAIGGVWAHTLASTRLQTPRPYYQFTDFPWPPGVSDLYPGHKQVTEYLRSYARHSGVLECIRFGSRVAALEYSGAANEEEMMAWDQWAGNGEAFGSGRGEWRLTVQRGDDVEIHEADFVVLCVGRFSGMPNVSTFPPGKGPEAFDGTVIHSMDYSNMDNAKAIELIKGKLVTVIGYQKSALDIATDCANVNGPAYPCTVICRTKQWIIPGYNAWGVPIGFFYLNRFSQLLKHKPGEGLLFGLLATLLSPLMFLTVCNI</sequence>
<reference evidence="8" key="4">
    <citation type="submission" date="2019-03" db="UniProtKB">
        <authorList>
            <consortium name="EnsemblPlants"/>
        </authorList>
    </citation>
    <scope>IDENTIFICATION</scope>
</reference>
<organism evidence="8 9">
    <name type="scientific">Aegilops tauschii subsp. strangulata</name>
    <name type="common">Goatgrass</name>
    <dbReference type="NCBI Taxonomy" id="200361"/>
    <lineage>
        <taxon>Eukaryota</taxon>
        <taxon>Viridiplantae</taxon>
        <taxon>Streptophyta</taxon>
        <taxon>Embryophyta</taxon>
        <taxon>Tracheophyta</taxon>
        <taxon>Spermatophyta</taxon>
        <taxon>Magnoliopsida</taxon>
        <taxon>Liliopsida</taxon>
        <taxon>Poales</taxon>
        <taxon>Poaceae</taxon>
        <taxon>BOP clade</taxon>
        <taxon>Pooideae</taxon>
        <taxon>Triticodae</taxon>
        <taxon>Triticeae</taxon>
        <taxon>Triticinae</taxon>
        <taxon>Aegilops</taxon>
    </lineage>
</organism>
<reference evidence="8" key="5">
    <citation type="journal article" date="2021" name="G3 (Bethesda)">
        <title>Aegilops tauschii genome assembly Aet v5.0 features greater sequence contiguity and improved annotation.</title>
        <authorList>
            <person name="Wang L."/>
            <person name="Zhu T."/>
            <person name="Rodriguez J.C."/>
            <person name="Deal K.R."/>
            <person name="Dubcovsky J."/>
            <person name="McGuire P.E."/>
            <person name="Lux T."/>
            <person name="Spannagl M."/>
            <person name="Mayer K.F.X."/>
            <person name="Baldrich P."/>
            <person name="Meyers B.C."/>
            <person name="Huo N."/>
            <person name="Gu Y.Q."/>
            <person name="Zhou H."/>
            <person name="Devos K.M."/>
            <person name="Bennetzen J.L."/>
            <person name="Unver T."/>
            <person name="Budak H."/>
            <person name="Gulick P.J."/>
            <person name="Galiba G."/>
            <person name="Kalapos B."/>
            <person name="Nelson D.R."/>
            <person name="Li P."/>
            <person name="You F.M."/>
            <person name="Luo M.C."/>
            <person name="Dvorak J."/>
        </authorList>
    </citation>
    <scope>NUCLEOTIDE SEQUENCE [LARGE SCALE GENOMIC DNA]</scope>
    <source>
        <strain evidence="8">cv. AL8/78</strain>
    </source>
</reference>
<evidence type="ECO:0000313" key="9">
    <source>
        <dbReference type="Proteomes" id="UP000015105"/>
    </source>
</evidence>
<keyword evidence="7" id="KW-0812">Transmembrane</keyword>
<dbReference type="PIRSF" id="PIRSF000332">
    <property type="entry name" value="FMO"/>
    <property type="match status" value="1"/>
</dbReference>
<feature type="transmembrane region" description="Helical" evidence="7">
    <location>
        <begin position="271"/>
        <end position="291"/>
    </location>
</feature>
<evidence type="ECO:0000256" key="7">
    <source>
        <dbReference type="SAM" id="Phobius"/>
    </source>
</evidence>
<dbReference type="InterPro" id="IPR020946">
    <property type="entry name" value="Flavin_mOase-like"/>
</dbReference>
<dbReference type="Gramene" id="AET5Gv20458000.1">
    <property type="protein sequence ID" value="AET5Gv20458000.1"/>
    <property type="gene ID" value="AET5Gv20458000"/>
</dbReference>
<reference evidence="9" key="2">
    <citation type="journal article" date="2017" name="Nat. Plants">
        <title>The Aegilops tauschii genome reveals multiple impacts of transposons.</title>
        <authorList>
            <person name="Zhao G."/>
            <person name="Zou C."/>
            <person name="Li K."/>
            <person name="Wang K."/>
            <person name="Li T."/>
            <person name="Gao L."/>
            <person name="Zhang X."/>
            <person name="Wang H."/>
            <person name="Yang Z."/>
            <person name="Liu X."/>
            <person name="Jiang W."/>
            <person name="Mao L."/>
            <person name="Kong X."/>
            <person name="Jiao Y."/>
            <person name="Jia J."/>
        </authorList>
    </citation>
    <scope>NUCLEOTIDE SEQUENCE [LARGE SCALE GENOMIC DNA]</scope>
    <source>
        <strain evidence="9">cv. AL8/78</strain>
    </source>
</reference>
<dbReference type="GO" id="GO:0004499">
    <property type="term" value="F:N,N-dimethylaniline monooxygenase activity"/>
    <property type="evidence" value="ECO:0007669"/>
    <property type="project" value="InterPro"/>
</dbReference>
<dbReference type="Proteomes" id="UP000015105">
    <property type="component" value="Chromosome 5D"/>
</dbReference>
<keyword evidence="2 6" id="KW-0285">Flavoprotein</keyword>
<dbReference type="Gene3D" id="3.50.50.60">
    <property type="entry name" value="FAD/NAD(P)-binding domain"/>
    <property type="match status" value="1"/>
</dbReference>
<dbReference type="InterPro" id="IPR050346">
    <property type="entry name" value="FMO-like"/>
</dbReference>
<keyword evidence="4" id="KW-0521">NADP</keyword>
<keyword evidence="9" id="KW-1185">Reference proteome</keyword>
<dbReference type="EnsemblPlants" id="AET5Gv20458000.1">
    <property type="protein sequence ID" value="AET5Gv20458000.1"/>
    <property type="gene ID" value="AET5Gv20458000"/>
</dbReference>
<keyword evidence="7" id="KW-1133">Transmembrane helix</keyword>
<evidence type="ECO:0000256" key="4">
    <source>
        <dbReference type="ARBA" id="ARBA00022857"/>
    </source>
</evidence>
<reference evidence="9" key="1">
    <citation type="journal article" date="2014" name="Science">
        <title>Ancient hybridizations among the ancestral genomes of bread wheat.</title>
        <authorList>
            <consortium name="International Wheat Genome Sequencing Consortium,"/>
            <person name="Marcussen T."/>
            <person name="Sandve S.R."/>
            <person name="Heier L."/>
            <person name="Spannagl M."/>
            <person name="Pfeifer M."/>
            <person name="Jakobsen K.S."/>
            <person name="Wulff B.B."/>
            <person name="Steuernagel B."/>
            <person name="Mayer K.F."/>
            <person name="Olsen O.A."/>
        </authorList>
    </citation>
    <scope>NUCLEOTIDE SEQUENCE [LARGE SCALE GENOMIC DNA]</scope>
    <source>
        <strain evidence="9">cv. AL8/78</strain>
    </source>
</reference>
<dbReference type="SUPFAM" id="SSF51905">
    <property type="entry name" value="FAD/NAD(P)-binding domain"/>
    <property type="match status" value="1"/>
</dbReference>
<keyword evidence="3 6" id="KW-0274">FAD</keyword>
<accession>A0A453KMD7</accession>
<keyword evidence="5 6" id="KW-0560">Oxidoreductase</keyword>
<dbReference type="InterPro" id="IPR036188">
    <property type="entry name" value="FAD/NAD-bd_sf"/>
</dbReference>
<evidence type="ECO:0000256" key="1">
    <source>
        <dbReference type="ARBA" id="ARBA00009183"/>
    </source>
</evidence>
<evidence type="ECO:0000256" key="3">
    <source>
        <dbReference type="ARBA" id="ARBA00022827"/>
    </source>
</evidence>
<evidence type="ECO:0000256" key="2">
    <source>
        <dbReference type="ARBA" id="ARBA00022630"/>
    </source>
</evidence>
<comment type="similarity">
    <text evidence="1 6">Belongs to the FMO family.</text>
</comment>
<evidence type="ECO:0000256" key="5">
    <source>
        <dbReference type="ARBA" id="ARBA00023002"/>
    </source>
</evidence>
<evidence type="ECO:0000256" key="6">
    <source>
        <dbReference type="RuleBase" id="RU361177"/>
    </source>
</evidence>
<name>A0A453KMD7_AEGTS</name>
<protein>
    <recommendedName>
        <fullName evidence="6">Flavin-containing monooxygenase</fullName>
        <ecNumber evidence="6">1.-.-.-</ecNumber>
    </recommendedName>
</protein>
<proteinExistence type="inferred from homology"/>
<keyword evidence="6" id="KW-0503">Monooxygenase</keyword>
<dbReference type="GO" id="GO:0050661">
    <property type="term" value="F:NADP binding"/>
    <property type="evidence" value="ECO:0007669"/>
    <property type="project" value="InterPro"/>
</dbReference>
<dbReference type="GO" id="GO:0050660">
    <property type="term" value="F:flavin adenine dinucleotide binding"/>
    <property type="evidence" value="ECO:0007669"/>
    <property type="project" value="InterPro"/>
</dbReference>
<dbReference type="EC" id="1.-.-.-" evidence="6"/>
<comment type="cofactor">
    <cofactor evidence="6">
        <name>FAD</name>
        <dbReference type="ChEBI" id="CHEBI:57692"/>
    </cofactor>
</comment>
<dbReference type="STRING" id="200361.A0A453KMD7"/>
<dbReference type="PROSITE" id="PS51257">
    <property type="entry name" value="PROKAR_LIPOPROTEIN"/>
    <property type="match status" value="1"/>
</dbReference>
<evidence type="ECO:0000313" key="8">
    <source>
        <dbReference type="EnsemblPlants" id="AET5Gv20458000.1"/>
    </source>
</evidence>
<dbReference type="PANTHER" id="PTHR23023">
    <property type="entry name" value="DIMETHYLANILINE MONOOXYGENASE"/>
    <property type="match status" value="1"/>
</dbReference>
<dbReference type="AlphaFoldDB" id="A0A453KMD7"/>
<dbReference type="InterPro" id="IPR000960">
    <property type="entry name" value="Flavin_mOase"/>
</dbReference>
<keyword evidence="7" id="KW-0472">Membrane</keyword>
<dbReference type="Pfam" id="PF00743">
    <property type="entry name" value="FMO-like"/>
    <property type="match status" value="1"/>
</dbReference>
<feature type="transmembrane region" description="Helical" evidence="7">
    <location>
        <begin position="242"/>
        <end position="259"/>
    </location>
</feature>
<dbReference type="FunFam" id="3.50.50.60:FF:000170">
    <property type="entry name" value="Flavin-containing monooxygenase"/>
    <property type="match status" value="1"/>
</dbReference>
<reference evidence="8" key="3">
    <citation type="journal article" date="2017" name="Nature">
        <title>Genome sequence of the progenitor of the wheat D genome Aegilops tauschii.</title>
        <authorList>
            <person name="Luo M.C."/>
            <person name="Gu Y.Q."/>
            <person name="Puiu D."/>
            <person name="Wang H."/>
            <person name="Twardziok S.O."/>
            <person name="Deal K.R."/>
            <person name="Huo N."/>
            <person name="Zhu T."/>
            <person name="Wang L."/>
            <person name="Wang Y."/>
            <person name="McGuire P.E."/>
            <person name="Liu S."/>
            <person name="Long H."/>
            <person name="Ramasamy R.K."/>
            <person name="Rodriguez J.C."/>
            <person name="Van S.L."/>
            <person name="Yuan L."/>
            <person name="Wang Z."/>
            <person name="Xia Z."/>
            <person name="Xiao L."/>
            <person name="Anderson O.D."/>
            <person name="Ouyang S."/>
            <person name="Liang Y."/>
            <person name="Zimin A.V."/>
            <person name="Pertea G."/>
            <person name="Qi P."/>
            <person name="Bennetzen J.L."/>
            <person name="Dai X."/>
            <person name="Dawson M.W."/>
            <person name="Muller H.G."/>
            <person name="Kugler K."/>
            <person name="Rivarola-Duarte L."/>
            <person name="Spannagl M."/>
            <person name="Mayer K.F.X."/>
            <person name="Lu F.H."/>
            <person name="Bevan M.W."/>
            <person name="Leroy P."/>
            <person name="Li P."/>
            <person name="You F.M."/>
            <person name="Sun Q."/>
            <person name="Liu Z."/>
            <person name="Lyons E."/>
            <person name="Wicker T."/>
            <person name="Salzberg S.L."/>
            <person name="Devos K.M."/>
            <person name="Dvorak J."/>
        </authorList>
    </citation>
    <scope>NUCLEOTIDE SEQUENCE [LARGE SCALE GENOMIC DNA]</scope>
    <source>
        <strain evidence="8">cv. AL8/78</strain>
    </source>
</reference>